<evidence type="ECO:0000313" key="3">
    <source>
        <dbReference type="Proteomes" id="UP000314294"/>
    </source>
</evidence>
<name>A0A4Z2GSL7_9TELE</name>
<proteinExistence type="predicted"/>
<dbReference type="Proteomes" id="UP000314294">
    <property type="component" value="Unassembled WGS sequence"/>
</dbReference>
<reference evidence="2 3" key="1">
    <citation type="submission" date="2019-03" db="EMBL/GenBank/DDBJ databases">
        <title>First draft genome of Liparis tanakae, snailfish: a comprehensive survey of snailfish specific genes.</title>
        <authorList>
            <person name="Kim W."/>
            <person name="Song I."/>
            <person name="Jeong J.-H."/>
            <person name="Kim D."/>
            <person name="Kim S."/>
            <person name="Ryu S."/>
            <person name="Song J.Y."/>
            <person name="Lee S.K."/>
        </authorList>
    </citation>
    <scope>NUCLEOTIDE SEQUENCE [LARGE SCALE GENOMIC DNA]</scope>
    <source>
        <tissue evidence="2">Muscle</tissue>
    </source>
</reference>
<accession>A0A4Z2GSL7</accession>
<protein>
    <submittedName>
        <fullName evidence="2">Uncharacterized protein</fullName>
    </submittedName>
</protein>
<sequence>MMTFQETVAGLSSPSAPLTSPPLRLPLPDNCQPLYILGVSQALGSQMAHNKCIKPVVDLSVTDRGLALPLV</sequence>
<keyword evidence="3" id="KW-1185">Reference proteome</keyword>
<organism evidence="2 3">
    <name type="scientific">Liparis tanakae</name>
    <name type="common">Tanaka's snailfish</name>
    <dbReference type="NCBI Taxonomy" id="230148"/>
    <lineage>
        <taxon>Eukaryota</taxon>
        <taxon>Metazoa</taxon>
        <taxon>Chordata</taxon>
        <taxon>Craniata</taxon>
        <taxon>Vertebrata</taxon>
        <taxon>Euteleostomi</taxon>
        <taxon>Actinopterygii</taxon>
        <taxon>Neopterygii</taxon>
        <taxon>Teleostei</taxon>
        <taxon>Neoteleostei</taxon>
        <taxon>Acanthomorphata</taxon>
        <taxon>Eupercaria</taxon>
        <taxon>Perciformes</taxon>
        <taxon>Cottioidei</taxon>
        <taxon>Cottales</taxon>
        <taxon>Liparidae</taxon>
        <taxon>Liparis</taxon>
    </lineage>
</organism>
<feature type="region of interest" description="Disordered" evidence="1">
    <location>
        <begin position="1"/>
        <end position="23"/>
    </location>
</feature>
<comment type="caution">
    <text evidence="2">The sequence shown here is derived from an EMBL/GenBank/DDBJ whole genome shotgun (WGS) entry which is preliminary data.</text>
</comment>
<dbReference type="EMBL" id="SRLO01000432">
    <property type="protein sequence ID" value="TNN56301.1"/>
    <property type="molecule type" value="Genomic_DNA"/>
</dbReference>
<dbReference type="AlphaFoldDB" id="A0A4Z2GSL7"/>
<gene>
    <name evidence="2" type="ORF">EYF80_033507</name>
</gene>
<evidence type="ECO:0000256" key="1">
    <source>
        <dbReference type="SAM" id="MobiDB-lite"/>
    </source>
</evidence>
<evidence type="ECO:0000313" key="2">
    <source>
        <dbReference type="EMBL" id="TNN56301.1"/>
    </source>
</evidence>